<evidence type="ECO:0000313" key="4">
    <source>
        <dbReference type="Proteomes" id="UP001285921"/>
    </source>
</evidence>
<feature type="compositionally biased region" description="Acidic residues" evidence="1">
    <location>
        <begin position="58"/>
        <end position="67"/>
    </location>
</feature>
<keyword evidence="2" id="KW-0812">Transmembrane</keyword>
<keyword evidence="4" id="KW-1185">Reference proteome</keyword>
<proteinExistence type="predicted"/>
<gene>
    <name evidence="3" type="ORF">PghCCS26_26730</name>
</gene>
<accession>A0ABQ6NKE5</accession>
<keyword evidence="2" id="KW-0472">Membrane</keyword>
<feature type="region of interest" description="Disordered" evidence="1">
    <location>
        <begin position="31"/>
        <end position="142"/>
    </location>
</feature>
<keyword evidence="2" id="KW-1133">Transmembrane helix</keyword>
<evidence type="ECO:0000256" key="1">
    <source>
        <dbReference type="SAM" id="MobiDB-lite"/>
    </source>
</evidence>
<protein>
    <submittedName>
        <fullName evidence="3">Uncharacterized protein</fullName>
    </submittedName>
</protein>
<dbReference type="Proteomes" id="UP001285921">
    <property type="component" value="Unassembled WGS sequence"/>
</dbReference>
<feature type="compositionally biased region" description="Basic and acidic residues" evidence="1">
    <location>
        <begin position="44"/>
        <end position="57"/>
    </location>
</feature>
<evidence type="ECO:0000313" key="3">
    <source>
        <dbReference type="EMBL" id="GMK45545.1"/>
    </source>
</evidence>
<organism evidence="3 4">
    <name type="scientific">Paenibacillus glycanilyticus</name>
    <dbReference type="NCBI Taxonomy" id="126569"/>
    <lineage>
        <taxon>Bacteria</taxon>
        <taxon>Bacillati</taxon>
        <taxon>Bacillota</taxon>
        <taxon>Bacilli</taxon>
        <taxon>Bacillales</taxon>
        <taxon>Paenibacillaceae</taxon>
        <taxon>Paenibacillus</taxon>
    </lineage>
</organism>
<evidence type="ECO:0000256" key="2">
    <source>
        <dbReference type="SAM" id="Phobius"/>
    </source>
</evidence>
<dbReference type="EMBL" id="BTCL01000008">
    <property type="protein sequence ID" value="GMK45545.1"/>
    <property type="molecule type" value="Genomic_DNA"/>
</dbReference>
<comment type="caution">
    <text evidence="3">The sequence shown here is derived from an EMBL/GenBank/DDBJ whole genome shotgun (WGS) entry which is preliminary data.</text>
</comment>
<dbReference type="RefSeq" id="WP_317980237.1">
    <property type="nucleotide sequence ID" value="NZ_BTCL01000008.1"/>
</dbReference>
<reference evidence="3 4" key="1">
    <citation type="submission" date="2023-05" db="EMBL/GenBank/DDBJ databases">
        <title>Draft genome of Paenibacillus sp. CCS26.</title>
        <authorList>
            <person name="Akita H."/>
            <person name="Shinto Y."/>
            <person name="Kimura Z."/>
        </authorList>
    </citation>
    <scope>NUCLEOTIDE SEQUENCE [LARGE SCALE GENOMIC DNA]</scope>
    <source>
        <strain evidence="3 4">CCS26</strain>
    </source>
</reference>
<feature type="compositionally biased region" description="Low complexity" evidence="1">
    <location>
        <begin position="112"/>
        <end position="135"/>
    </location>
</feature>
<sequence length="163" mass="18062">MKIISFLLENIYWVIVVGGVLFSMFGRSGAKKRTNRMPSFGGSNEREPHRPERRQDPVWEEEDEEEYQPQKPVMAGSPLQGERGSSGEVNRPQTLERAIQAAPSRPAEPPRARLAAANKPQATAAPAATSHTETPNPKADELRKAVVWAEILGPPRSKRPFGK</sequence>
<feature type="transmembrane region" description="Helical" evidence="2">
    <location>
        <begin position="12"/>
        <end position="30"/>
    </location>
</feature>
<name>A0ABQ6NKE5_9BACL</name>